<name>A0ABS0Q731_9BACT</name>
<feature type="binding site" evidence="8">
    <location>
        <position position="230"/>
    </location>
    <ligand>
        <name>ATP</name>
        <dbReference type="ChEBI" id="CHEBI:30616"/>
    </ligand>
</feature>
<evidence type="ECO:0000256" key="5">
    <source>
        <dbReference type="ARBA" id="ARBA00022840"/>
    </source>
</evidence>
<proteinExistence type="inferred from homology"/>
<reference evidence="15 16" key="1">
    <citation type="submission" date="2020-12" db="EMBL/GenBank/DDBJ databases">
        <title>Hymenobacter sp.</title>
        <authorList>
            <person name="Kim M.K."/>
        </authorList>
    </citation>
    <scope>NUCLEOTIDE SEQUENCE [LARGE SCALE GENOMIC DNA]</scope>
    <source>
        <strain evidence="15 16">BT442</strain>
    </source>
</reference>
<feature type="binding site" evidence="8">
    <location>
        <position position="233"/>
    </location>
    <ligand>
        <name>ATP</name>
        <dbReference type="ChEBI" id="CHEBI:30616"/>
    </ligand>
</feature>
<feature type="region of interest" description="Domain I, interacts with DnaA modulators" evidence="8">
    <location>
        <begin position="1"/>
        <end position="105"/>
    </location>
</feature>
<feature type="domain" description="AAA+ ATPase" evidence="13">
    <location>
        <begin position="219"/>
        <end position="347"/>
    </location>
</feature>
<evidence type="ECO:0000256" key="11">
    <source>
        <dbReference type="RuleBase" id="RU004227"/>
    </source>
</evidence>
<comment type="function">
    <text evidence="8 10">Plays an essential role in the initiation and regulation of chromosomal replication. ATP-DnaA binds to the origin of replication (oriC) to initiate formation of the DNA replication initiation complex once per cell cycle. Binds the DnaA box (a 9 base pair repeat at the origin) and separates the double-stranded (ds)DNA. Forms a right-handed helical filament on oriC DNA; dsDNA binds to the exterior of the filament while single-stranded (ss)DNA is stabiized in the filament's interior. The ATP-DnaA-oriC complex binds and stabilizes one strand of the AT-rich DNA unwinding element (DUE), permitting loading of DNA polymerase. After initiation quickly degrades to an ADP-DnaA complex that is not apt for DNA replication. Binds acidic phospholipids.</text>
</comment>
<feature type="region of interest" description="Domain IV, binds dsDNA" evidence="8">
    <location>
        <begin position="404"/>
        <end position="524"/>
    </location>
</feature>
<dbReference type="Pfam" id="PF08299">
    <property type="entry name" value="Bac_DnaA_C"/>
    <property type="match status" value="1"/>
</dbReference>
<evidence type="ECO:0000313" key="16">
    <source>
        <dbReference type="Proteomes" id="UP000625631"/>
    </source>
</evidence>
<dbReference type="InterPro" id="IPR003593">
    <property type="entry name" value="AAA+_ATPase"/>
</dbReference>
<evidence type="ECO:0000256" key="6">
    <source>
        <dbReference type="ARBA" id="ARBA00023121"/>
    </source>
</evidence>
<evidence type="ECO:0000259" key="13">
    <source>
        <dbReference type="SMART" id="SM00382"/>
    </source>
</evidence>
<dbReference type="InterPro" id="IPR020591">
    <property type="entry name" value="Chromosome_initiator_DnaA-like"/>
</dbReference>
<comment type="domain">
    <text evidence="8">Domain I is involved in oligomerization and binding regulators, domain II is flexibile and of varying length in different bacteria, domain III forms the AAA+ region, while domain IV binds dsDNA.</text>
</comment>
<dbReference type="SMART" id="SM00382">
    <property type="entry name" value="AAA"/>
    <property type="match status" value="1"/>
</dbReference>
<dbReference type="Gene3D" id="3.30.300.180">
    <property type="match status" value="1"/>
</dbReference>
<dbReference type="InterPro" id="IPR024633">
    <property type="entry name" value="DnaA_N_dom"/>
</dbReference>
<dbReference type="CDD" id="cd00009">
    <property type="entry name" value="AAA"/>
    <property type="match status" value="1"/>
</dbReference>
<evidence type="ECO:0000313" key="15">
    <source>
        <dbReference type="EMBL" id="MBH8558297.1"/>
    </source>
</evidence>
<protein>
    <recommendedName>
        <fullName evidence="8 9">Chromosomal replication initiator protein DnaA</fullName>
    </recommendedName>
</protein>
<dbReference type="HAMAP" id="MF_00377">
    <property type="entry name" value="DnaA_bact"/>
    <property type="match status" value="1"/>
</dbReference>
<dbReference type="InterPro" id="IPR038454">
    <property type="entry name" value="DnaA_N_sf"/>
</dbReference>
<dbReference type="EMBL" id="JAEDAE010000003">
    <property type="protein sequence ID" value="MBH8558297.1"/>
    <property type="molecule type" value="Genomic_DNA"/>
</dbReference>
<dbReference type="Pfam" id="PF00308">
    <property type="entry name" value="Bac_DnaA"/>
    <property type="match status" value="1"/>
</dbReference>
<dbReference type="Gene3D" id="1.10.8.60">
    <property type="match status" value="1"/>
</dbReference>
<comment type="subunit">
    <text evidence="8">Oligomerizes as a right-handed, spiral filament on DNA at oriC.</text>
</comment>
<dbReference type="InterPro" id="IPR027417">
    <property type="entry name" value="P-loop_NTPase"/>
</dbReference>
<feature type="region of interest" description="Disordered" evidence="12">
    <location>
        <begin position="87"/>
        <end position="122"/>
    </location>
</feature>
<keyword evidence="6 8" id="KW-0446">Lipid-binding</keyword>
<evidence type="ECO:0000256" key="7">
    <source>
        <dbReference type="ARBA" id="ARBA00023125"/>
    </source>
</evidence>
<evidence type="ECO:0000256" key="8">
    <source>
        <dbReference type="HAMAP-Rule" id="MF_00377"/>
    </source>
</evidence>
<dbReference type="PANTHER" id="PTHR30050:SF2">
    <property type="entry name" value="CHROMOSOMAL REPLICATION INITIATOR PROTEIN DNAA"/>
    <property type="match status" value="1"/>
</dbReference>
<dbReference type="InterPro" id="IPR013317">
    <property type="entry name" value="DnaA_dom"/>
</dbReference>
<comment type="caution">
    <text evidence="8">Lacks conserved residue(s) required for the propagation of feature annotation.</text>
</comment>
<keyword evidence="5 8" id="KW-0067">ATP-binding</keyword>
<dbReference type="Pfam" id="PF11638">
    <property type="entry name" value="DnaA_N"/>
    <property type="match status" value="1"/>
</dbReference>
<dbReference type="PANTHER" id="PTHR30050">
    <property type="entry name" value="CHROMOSOMAL REPLICATION INITIATOR PROTEIN DNAA"/>
    <property type="match status" value="1"/>
</dbReference>
<comment type="caution">
    <text evidence="15">The sequence shown here is derived from an EMBL/GenBank/DDBJ whole genome shotgun (WGS) entry which is preliminary data.</text>
</comment>
<dbReference type="SUPFAM" id="SSF52540">
    <property type="entry name" value="P-loop containing nucleoside triphosphate hydrolases"/>
    <property type="match status" value="1"/>
</dbReference>
<dbReference type="InterPro" id="IPR018312">
    <property type="entry name" value="Chromosome_initiator_DnaA_CS"/>
</dbReference>
<comment type="similarity">
    <text evidence="1 8 11">Belongs to the DnaA family.</text>
</comment>
<dbReference type="SMART" id="SM00760">
    <property type="entry name" value="Bac_DnaA_C"/>
    <property type="match status" value="1"/>
</dbReference>
<dbReference type="SUPFAM" id="SSF48295">
    <property type="entry name" value="TrpR-like"/>
    <property type="match status" value="1"/>
</dbReference>
<dbReference type="CDD" id="cd06571">
    <property type="entry name" value="Bac_DnaA_C"/>
    <property type="match status" value="1"/>
</dbReference>
<dbReference type="PRINTS" id="PR00051">
    <property type="entry name" value="DNAA"/>
</dbReference>
<sequence length="524" mass="58581">MLKDFRTVWAGCLRSISAEIGEQSFRTWFQPIVPVELKGNVLTIQVPSAYFYDWLEEHYVDELRRALYQQLGSEGRLEYSVVVDQGNDQTPPRALHLPPTRKQAAPDPRDAPQPMPGTSVGNPLAANPLAGSARAASARYVNSAAVRTTPRGNNFANAAGADTLAPPRNPFDQARPMDGNLVPSQLNGSYTFDNYIEGDCNRLARSAGLAVANKPGTTSFNPLMVYGGVGLGKTHLVQAIGNHIKATAPERFVLYVSAEKFTNQFIDSVQRAQVQDFANFYLQVDALILDDVQFLANKGKTQEMFFHIFNHLHQSGKQIVMTSDRPPKDLLGLEDRLLNRFKWGLTADVQSPDFETRVAIIRNKMEQDGIDIPPDHVVDYLANSVHTNVRELEGVIASLVAQSSLSRRDIDLEMVKQALRHIIEEVEAEVNLDFIQKTVAAYFNISVDLLKDKTRKKEVVTARQVAMYFAKHHTAHTLKTIGFHFGGRDHTTVMHSVQTVSDLVDSDKKFRDQVEELRKKFAKK</sequence>
<keyword evidence="2 8" id="KW-0963">Cytoplasm</keyword>
<keyword evidence="4 8" id="KW-0547">Nucleotide-binding</keyword>
<dbReference type="NCBIfam" id="TIGR00362">
    <property type="entry name" value="DnaA"/>
    <property type="match status" value="1"/>
</dbReference>
<feature type="domain" description="Chromosomal replication initiator DnaA C-terminal" evidence="14">
    <location>
        <begin position="431"/>
        <end position="500"/>
    </location>
</feature>
<evidence type="ECO:0000256" key="2">
    <source>
        <dbReference type="ARBA" id="ARBA00022490"/>
    </source>
</evidence>
<evidence type="ECO:0000256" key="9">
    <source>
        <dbReference type="NCBIfam" id="TIGR00362"/>
    </source>
</evidence>
<evidence type="ECO:0000256" key="3">
    <source>
        <dbReference type="ARBA" id="ARBA00022705"/>
    </source>
</evidence>
<dbReference type="InterPro" id="IPR013159">
    <property type="entry name" value="DnaA_C"/>
</dbReference>
<dbReference type="RefSeq" id="WP_198075315.1">
    <property type="nucleotide sequence ID" value="NZ_JAEDAE010000003.1"/>
</dbReference>
<feature type="binding site" evidence="8">
    <location>
        <position position="234"/>
    </location>
    <ligand>
        <name>ATP</name>
        <dbReference type="ChEBI" id="CHEBI:30616"/>
    </ligand>
</feature>
<comment type="subcellular location">
    <subcellularLocation>
        <location evidence="8">Cytoplasm</location>
    </subcellularLocation>
</comment>
<accession>A0ABS0Q731</accession>
<dbReference type="Gene3D" id="3.40.50.300">
    <property type="entry name" value="P-loop containing nucleotide triphosphate hydrolases"/>
    <property type="match status" value="1"/>
</dbReference>
<dbReference type="Gene3D" id="1.10.1750.10">
    <property type="match status" value="1"/>
</dbReference>
<evidence type="ECO:0000256" key="4">
    <source>
        <dbReference type="ARBA" id="ARBA00022741"/>
    </source>
</evidence>
<dbReference type="PROSITE" id="PS01008">
    <property type="entry name" value="DNAA"/>
    <property type="match status" value="1"/>
</dbReference>
<organism evidence="15 16">
    <name type="scientific">Hymenobacter negativus</name>
    <dbReference type="NCBI Taxonomy" id="2795026"/>
    <lineage>
        <taxon>Bacteria</taxon>
        <taxon>Pseudomonadati</taxon>
        <taxon>Bacteroidota</taxon>
        <taxon>Cytophagia</taxon>
        <taxon>Cytophagales</taxon>
        <taxon>Hymenobacteraceae</taxon>
        <taxon>Hymenobacter</taxon>
    </lineage>
</organism>
<evidence type="ECO:0000256" key="12">
    <source>
        <dbReference type="SAM" id="MobiDB-lite"/>
    </source>
</evidence>
<evidence type="ECO:0000256" key="10">
    <source>
        <dbReference type="RuleBase" id="RU000577"/>
    </source>
</evidence>
<evidence type="ECO:0000256" key="1">
    <source>
        <dbReference type="ARBA" id="ARBA00006583"/>
    </source>
</evidence>
<keyword evidence="16" id="KW-1185">Reference proteome</keyword>
<keyword evidence="3 8" id="KW-0235">DNA replication</keyword>
<dbReference type="Proteomes" id="UP000625631">
    <property type="component" value="Unassembled WGS sequence"/>
</dbReference>
<keyword evidence="7 8" id="KW-0238">DNA-binding</keyword>
<dbReference type="InterPro" id="IPR001957">
    <property type="entry name" value="Chromosome_initiator_DnaA"/>
</dbReference>
<dbReference type="InterPro" id="IPR010921">
    <property type="entry name" value="Trp_repressor/repl_initiator"/>
</dbReference>
<feature type="binding site" evidence="8">
    <location>
        <position position="232"/>
    </location>
    <ligand>
        <name>ATP</name>
        <dbReference type="ChEBI" id="CHEBI:30616"/>
    </ligand>
</feature>
<evidence type="ECO:0000259" key="14">
    <source>
        <dbReference type="SMART" id="SM00760"/>
    </source>
</evidence>
<gene>
    <name evidence="8 15" type="primary">dnaA</name>
    <name evidence="15" type="ORF">I7X13_09585</name>
</gene>